<evidence type="ECO:0000313" key="2">
    <source>
        <dbReference type="Proteomes" id="UP001152803"/>
    </source>
</evidence>
<comment type="caution">
    <text evidence="1">The sequence shown here is derived from an EMBL/GenBank/DDBJ whole genome shotgun (WGS) entry which is preliminary data.</text>
</comment>
<reference evidence="1" key="1">
    <citation type="journal article" date="2023" name="Science">
        <title>Genome structures resolve the early diversification of teleost fishes.</title>
        <authorList>
            <person name="Parey E."/>
            <person name="Louis A."/>
            <person name="Montfort J."/>
            <person name="Bouchez O."/>
            <person name="Roques C."/>
            <person name="Iampietro C."/>
            <person name="Lluch J."/>
            <person name="Castinel A."/>
            <person name="Donnadieu C."/>
            <person name="Desvignes T."/>
            <person name="Floi Bucao C."/>
            <person name="Jouanno E."/>
            <person name="Wen M."/>
            <person name="Mejri S."/>
            <person name="Dirks R."/>
            <person name="Jansen H."/>
            <person name="Henkel C."/>
            <person name="Chen W.J."/>
            <person name="Zahm M."/>
            <person name="Cabau C."/>
            <person name="Klopp C."/>
            <person name="Thompson A.W."/>
            <person name="Robinson-Rechavi M."/>
            <person name="Braasch I."/>
            <person name="Lecointre G."/>
            <person name="Bobe J."/>
            <person name="Postlethwait J.H."/>
            <person name="Berthelot C."/>
            <person name="Roest Crollius H."/>
            <person name="Guiguen Y."/>
        </authorList>
    </citation>
    <scope>NUCLEOTIDE SEQUENCE</scope>
    <source>
        <strain evidence="1">Concon-B</strain>
    </source>
</reference>
<dbReference type="Proteomes" id="UP001152803">
    <property type="component" value="Unassembled WGS sequence"/>
</dbReference>
<accession>A0A9Q1D8I2</accession>
<organism evidence="1 2">
    <name type="scientific">Conger conger</name>
    <name type="common">Conger eel</name>
    <name type="synonym">Muraena conger</name>
    <dbReference type="NCBI Taxonomy" id="82655"/>
    <lineage>
        <taxon>Eukaryota</taxon>
        <taxon>Metazoa</taxon>
        <taxon>Chordata</taxon>
        <taxon>Craniata</taxon>
        <taxon>Vertebrata</taxon>
        <taxon>Euteleostomi</taxon>
        <taxon>Actinopterygii</taxon>
        <taxon>Neopterygii</taxon>
        <taxon>Teleostei</taxon>
        <taxon>Anguilliformes</taxon>
        <taxon>Congridae</taxon>
        <taxon>Conger</taxon>
    </lineage>
</organism>
<sequence>MNIVPLRRENGTDFAPCSGVVMSAHHRRIADLTAHASDVYPSGAPLSLLSPPKLCNAHRKRRFPGS</sequence>
<gene>
    <name evidence="1" type="ORF">COCON_G00170920</name>
</gene>
<evidence type="ECO:0000313" key="1">
    <source>
        <dbReference type="EMBL" id="KAJ8261369.1"/>
    </source>
</evidence>
<keyword evidence="2" id="KW-1185">Reference proteome</keyword>
<dbReference type="AlphaFoldDB" id="A0A9Q1D8I2"/>
<protein>
    <submittedName>
        <fullName evidence="1">Uncharacterized protein</fullName>
    </submittedName>
</protein>
<name>A0A9Q1D8I2_CONCO</name>
<proteinExistence type="predicted"/>
<dbReference type="EMBL" id="JAFJMO010000012">
    <property type="protein sequence ID" value="KAJ8261369.1"/>
    <property type="molecule type" value="Genomic_DNA"/>
</dbReference>